<dbReference type="EMBL" id="LSSK01001073">
    <property type="protein sequence ID" value="OMH80809.1"/>
    <property type="molecule type" value="Genomic_DNA"/>
</dbReference>
<gene>
    <name evidence="2" type="ORF">AX774_g5748</name>
</gene>
<reference evidence="3" key="1">
    <citation type="submission" date="2017-01" db="EMBL/GenBank/DDBJ databases">
        <authorList>
            <person name="Wang Y."/>
            <person name="White M."/>
            <person name="Kvist S."/>
            <person name="Moncalvo J.-M."/>
        </authorList>
    </citation>
    <scope>NUCLEOTIDE SEQUENCE [LARGE SCALE GENOMIC DNA]</scope>
    <source>
        <strain evidence="3">COL-18-3</strain>
    </source>
</reference>
<evidence type="ECO:0000256" key="1">
    <source>
        <dbReference type="SAM" id="MobiDB-lite"/>
    </source>
</evidence>
<feature type="compositionally biased region" description="Low complexity" evidence="1">
    <location>
        <begin position="70"/>
        <end position="87"/>
    </location>
</feature>
<evidence type="ECO:0000313" key="3">
    <source>
        <dbReference type="Proteomes" id="UP000188320"/>
    </source>
</evidence>
<keyword evidence="3" id="KW-1185">Reference proteome</keyword>
<accession>A0A1R1PIQ9</accession>
<feature type="region of interest" description="Disordered" evidence="1">
    <location>
        <begin position="44"/>
        <end position="87"/>
    </location>
</feature>
<dbReference type="Proteomes" id="UP000188320">
    <property type="component" value="Unassembled WGS sequence"/>
</dbReference>
<dbReference type="AlphaFoldDB" id="A0A1R1PIQ9"/>
<sequence>MTNEQIVVQGVGAGVGVGVGVGMGMSGYRQQNFGNQSQFATQTVGFKKQTESQFQTQAQPQPRPQPQPQPQFQFKPIQTQPTQPTQPKLETKLHMQLQPENSMTKDLTKQPQLSGFQFGKAPLKSTIEANAKVQKSIESVNPIGLSQKINENIGKLTGMENQQTSSTARDDFGGFKFGAPQKFEATAQPSVQIGNVAKPQISPEPSEIQGEVRVNWEYNRRESITTMELARFLYTDIIGELVDQVVFKEYRKRQKAEKMASELVQPIVEQLISEIVYQETYTNVFAELCNTKQQQFRKQSLRRLGLAKFKEMAKQYKAAKKQKEYINSVIYGDQTIKLVTPRSYRHIEKALRQSRGKSNKRLKISHDLWDSAGLGKTVSQTLGWSGNPGFYGQIRANIQLVTVGHKTQLFERWVWWHIDDKISAEDPSVSPEYITSNQSNIQLRFFRSKTIESADAYILLVDPGLTSKDTKANGQAAAASHPPHVVDQLCHLLLELAQQPNQPMVALLALSDCTEQSLVVADAVESSVRLLFSRDEVQAEQNRRVKLFGLDISEHSVVDDLTNPFMWLVAGLSQKMLGSDTYLLPNQFFFRQAYDLYDHLFVPLFSSSINISHIPLSSGVLALIVGFINHIISQICSLVDVSAPELSTSYPACKSGSAFQSTAFVRRLLAQYSSALSLALNVDVDLQSIQGLVSFDSGTFLHGDIFGKDQRSCNEVYVSPTFVYEFYHLVYLNILETLNLHVLKRYNYVAKPTMDLLLYSTCEHTKWCISQYLHWYNSNHTALTAHIESLVLQRNKLHSKANVDNRNVVTNGVGASIKNKSVCGGIISSSTRKSITSLYSSINDALNLL</sequence>
<evidence type="ECO:0000313" key="2">
    <source>
        <dbReference type="EMBL" id="OMH80809.1"/>
    </source>
</evidence>
<organism evidence="2 3">
    <name type="scientific">Zancudomyces culisetae</name>
    <name type="common">Gut fungus</name>
    <name type="synonym">Smittium culisetae</name>
    <dbReference type="NCBI Taxonomy" id="1213189"/>
    <lineage>
        <taxon>Eukaryota</taxon>
        <taxon>Fungi</taxon>
        <taxon>Fungi incertae sedis</taxon>
        <taxon>Zoopagomycota</taxon>
        <taxon>Kickxellomycotina</taxon>
        <taxon>Harpellomycetes</taxon>
        <taxon>Harpellales</taxon>
        <taxon>Legeriomycetaceae</taxon>
        <taxon>Zancudomyces</taxon>
    </lineage>
</organism>
<comment type="caution">
    <text evidence="2">The sequence shown here is derived from an EMBL/GenBank/DDBJ whole genome shotgun (WGS) entry which is preliminary data.</text>
</comment>
<protein>
    <submittedName>
        <fullName evidence="2">Uncharacterized protein</fullName>
    </submittedName>
</protein>
<feature type="compositionally biased region" description="Low complexity" evidence="1">
    <location>
        <begin position="51"/>
        <end position="60"/>
    </location>
</feature>
<proteinExistence type="predicted"/>
<name>A0A1R1PIQ9_ZANCU</name>